<evidence type="ECO:0000256" key="1">
    <source>
        <dbReference type="SAM" id="Phobius"/>
    </source>
</evidence>
<feature type="transmembrane region" description="Helical" evidence="1">
    <location>
        <begin position="471"/>
        <end position="494"/>
    </location>
</feature>
<feature type="transmembrane region" description="Helical" evidence="1">
    <location>
        <begin position="286"/>
        <end position="306"/>
    </location>
</feature>
<dbReference type="Proteomes" id="UP000314251">
    <property type="component" value="Unassembled WGS sequence"/>
</dbReference>
<name>A0A5N6A582_9ACTN</name>
<keyword evidence="1" id="KW-0472">Membrane</keyword>
<evidence type="ECO:0000313" key="2">
    <source>
        <dbReference type="EMBL" id="KAB8162558.1"/>
    </source>
</evidence>
<dbReference type="RefSeq" id="WP_139670956.1">
    <property type="nucleotide sequence ID" value="NZ_VDLY02000014.1"/>
</dbReference>
<reference evidence="2" key="1">
    <citation type="submission" date="2019-10" db="EMBL/GenBank/DDBJ databases">
        <title>Nonomuraea sp. nov., isolated from Phyllanthus amarus.</title>
        <authorList>
            <person name="Klykleung N."/>
            <person name="Tanasupawat S."/>
        </authorList>
    </citation>
    <scope>NUCLEOTIDE SEQUENCE [LARGE SCALE GENOMIC DNA]</scope>
    <source>
        <strain evidence="2">3MP-10</strain>
    </source>
</reference>
<keyword evidence="1" id="KW-1133">Transmembrane helix</keyword>
<feature type="transmembrane region" description="Helical" evidence="1">
    <location>
        <begin position="445"/>
        <end position="465"/>
    </location>
</feature>
<evidence type="ECO:0000313" key="3">
    <source>
        <dbReference type="Proteomes" id="UP000314251"/>
    </source>
</evidence>
<dbReference type="AlphaFoldDB" id="A0A5N6A582"/>
<keyword evidence="1" id="KW-0812">Transmembrane</keyword>
<keyword evidence="3" id="KW-1185">Reference proteome</keyword>
<gene>
    <name evidence="2" type="ORF">FH607_021165</name>
</gene>
<proteinExistence type="predicted"/>
<protein>
    <submittedName>
        <fullName evidence="2">Uncharacterized protein</fullName>
    </submittedName>
</protein>
<dbReference type="EMBL" id="VDLY02000014">
    <property type="protein sequence ID" value="KAB8162558.1"/>
    <property type="molecule type" value="Genomic_DNA"/>
</dbReference>
<accession>A0A5N6A582</accession>
<sequence>MNGSTNPGPRITNNSGIGALSGDIAHGGIGVLHGDQYVNQYLLDPAASPEQVFAEGMRCLTAGMRVRARQLVEEAIGRGHRSREGYYGWVLTIVSRRSPEDLTDEDWVPLRRALNGALGTWPDAGGNGPGANGAGSGDVGGYAEAARLVDDLLTAALTAEHGAGSGGAAGADPAGDVERRIAALPEARRAEVTDHLRYVIQRVEESVISAEDSAEIDAGLAEEARRDRAARVPLFFTPDPLPLRPPAPAGRSIWPSDPSTATTLLAVAGVLLALGLVLGVAQTGALAGGTLFGVAVFVVPGALLLLRNGRAELRRRARQGRRPGWVRERRPLSPERERLRAAQGPVAQPAEALAFHAFRARLAALAAARFAEAGPANGPGPAAWQFSTAHVQAELVDELATRYWQSGQPEGLDWWLQVRARRAAAAWAEGKLPSAPRSAFEQWRWARIGVLLVALGSAVPSLVLLESAPGIAMLVLLLCAAGVLGGIGVAGRLVELALAAEEFASFGAEQREHAEWRAFLLAHRPVDEEMGRWLDLDQRALLRDVLREHRMAHRGIQFTFFVLEAAPDCVRAKVPNGPPRYARYGLKLFVLTTAGVWVCTWEIDTATSRHDGRRDFVFRFDSISSVVLQTAGAQAGATGWQTVPQEQPPAGEVLRLVLNNREDLEVRIETHHQLATAGANLGQLRDVALDASGVSAGFRVLAALATEGEEWFGLRRAQSRRTFLDEAEPGVVAGVR</sequence>
<feature type="transmembrane region" description="Helical" evidence="1">
    <location>
        <begin position="261"/>
        <end position="280"/>
    </location>
</feature>
<comment type="caution">
    <text evidence="2">The sequence shown here is derived from an EMBL/GenBank/DDBJ whole genome shotgun (WGS) entry which is preliminary data.</text>
</comment>
<organism evidence="2 3">
    <name type="scientific">Streptomyces mimosae</name>
    <dbReference type="NCBI Taxonomy" id="2586635"/>
    <lineage>
        <taxon>Bacteria</taxon>
        <taxon>Bacillati</taxon>
        <taxon>Actinomycetota</taxon>
        <taxon>Actinomycetes</taxon>
        <taxon>Kitasatosporales</taxon>
        <taxon>Streptomycetaceae</taxon>
        <taxon>Streptomyces</taxon>
    </lineage>
</organism>
<dbReference type="OrthoDB" id="4501073at2"/>